<organism evidence="3 4">
    <name type="scientific">Paramecium tetraurelia</name>
    <dbReference type="NCBI Taxonomy" id="5888"/>
    <lineage>
        <taxon>Eukaryota</taxon>
        <taxon>Sar</taxon>
        <taxon>Alveolata</taxon>
        <taxon>Ciliophora</taxon>
        <taxon>Intramacronucleata</taxon>
        <taxon>Oligohymenophorea</taxon>
        <taxon>Peniculida</taxon>
        <taxon>Parameciidae</taxon>
        <taxon>Paramecium</taxon>
    </lineage>
</organism>
<feature type="coiled-coil region" evidence="1">
    <location>
        <begin position="222"/>
        <end position="249"/>
    </location>
</feature>
<name>A0BH42_PARTE</name>
<dbReference type="InParanoid" id="A0BH42"/>
<keyword evidence="1" id="KW-0175">Coiled coil</keyword>
<evidence type="ECO:0000313" key="4">
    <source>
        <dbReference type="Proteomes" id="UP000000600"/>
    </source>
</evidence>
<dbReference type="EMBL" id="CT867994">
    <property type="protein sequence ID" value="CAK57859.1"/>
    <property type="molecule type" value="Genomic_DNA"/>
</dbReference>
<dbReference type="RefSeq" id="XP_001425257.1">
    <property type="nucleotide sequence ID" value="XM_001425220.1"/>
</dbReference>
<dbReference type="OrthoDB" id="310523at2759"/>
<evidence type="ECO:0008006" key="5">
    <source>
        <dbReference type="Google" id="ProtNLM"/>
    </source>
</evidence>
<evidence type="ECO:0000313" key="3">
    <source>
        <dbReference type="EMBL" id="CAK57859.1"/>
    </source>
</evidence>
<protein>
    <recommendedName>
        <fullName evidence="5">WD40-repeat-containing domain</fullName>
    </recommendedName>
</protein>
<sequence length="547" mass="64132">METNQNILQQDQENDLQFICTSSQCKFRGCTKSRDIQSKHKNCNVLPYKEFVESIENYTDQIFPSETFKIYDQKLKQYLKKINKLQEEVNDKSLMFNKIKKELNNANVQKNKLQQLLQQFKDKTTQLNFELLEKTYQSSKQQKTIDNVQRNQKKIDHELTTNQFRLAISQVEFQDDDQSSDEDSSDDESSDDQSQRISNQQLDPEVQELENKYNQAFNFLRNNAITQVKQNKEEQLSQLQEQIQSQQYEEQTNIKFIEKFGNNSILVATKSQLGIYDLISKSLQWIKQVDTKITSLQVTNFEQVIVVGKKDGNIEVLEWNSESKDKLNSSNFRVSNEEGRLFVEKLQPRHIACLGRDGNCKIYETPNFNVVDNYKLDQGTKIVPTCFFAISEQQFIIGAEKTLFFNKTKIEYKFNGKIKQICQFGNRWLVADKATIYILVQNGELISVFKEYPFSPKQIIYMTTFYESQFIYINTKSSKSDDYQNQVATIQTSGEQLDLQLQQLDKNIQVKLLKGYQNKNETFLYGIDGSNIKEYKMIRENDKFIVL</sequence>
<proteinExistence type="predicted"/>
<dbReference type="GeneID" id="5011041"/>
<feature type="compositionally biased region" description="Acidic residues" evidence="2">
    <location>
        <begin position="174"/>
        <end position="191"/>
    </location>
</feature>
<dbReference type="KEGG" id="ptm:GSPATT00028894001"/>
<accession>A0BH42</accession>
<dbReference type="SUPFAM" id="SSF50978">
    <property type="entry name" value="WD40 repeat-like"/>
    <property type="match status" value="1"/>
</dbReference>
<dbReference type="OMA" id="HIACLGR"/>
<feature type="region of interest" description="Disordered" evidence="2">
    <location>
        <begin position="174"/>
        <end position="199"/>
    </location>
</feature>
<evidence type="ECO:0000256" key="2">
    <source>
        <dbReference type="SAM" id="MobiDB-lite"/>
    </source>
</evidence>
<dbReference type="HOGENOM" id="CLU_498275_0_0_1"/>
<feature type="coiled-coil region" evidence="1">
    <location>
        <begin position="68"/>
        <end position="123"/>
    </location>
</feature>
<reference evidence="3 4" key="1">
    <citation type="journal article" date="2006" name="Nature">
        <title>Global trends of whole-genome duplications revealed by the ciliate Paramecium tetraurelia.</title>
        <authorList>
            <consortium name="Genoscope"/>
            <person name="Aury J.-M."/>
            <person name="Jaillon O."/>
            <person name="Duret L."/>
            <person name="Noel B."/>
            <person name="Jubin C."/>
            <person name="Porcel B.M."/>
            <person name="Segurens B."/>
            <person name="Daubin V."/>
            <person name="Anthouard V."/>
            <person name="Aiach N."/>
            <person name="Arnaiz O."/>
            <person name="Billaut A."/>
            <person name="Beisson J."/>
            <person name="Blanc I."/>
            <person name="Bouhouche K."/>
            <person name="Camara F."/>
            <person name="Duharcourt S."/>
            <person name="Guigo R."/>
            <person name="Gogendeau D."/>
            <person name="Katinka M."/>
            <person name="Keller A.-M."/>
            <person name="Kissmehl R."/>
            <person name="Klotz C."/>
            <person name="Koll F."/>
            <person name="Le Moue A."/>
            <person name="Lepere C."/>
            <person name="Malinsky S."/>
            <person name="Nowacki M."/>
            <person name="Nowak J.K."/>
            <person name="Plattner H."/>
            <person name="Poulain J."/>
            <person name="Ruiz F."/>
            <person name="Serrano V."/>
            <person name="Zagulski M."/>
            <person name="Dessen P."/>
            <person name="Betermier M."/>
            <person name="Weissenbach J."/>
            <person name="Scarpelli C."/>
            <person name="Schachter V."/>
            <person name="Sperling L."/>
            <person name="Meyer E."/>
            <person name="Cohen J."/>
            <person name="Wincker P."/>
        </authorList>
    </citation>
    <scope>NUCLEOTIDE SEQUENCE [LARGE SCALE GENOMIC DNA]</scope>
    <source>
        <strain evidence="3 4">Stock d4-2</strain>
    </source>
</reference>
<dbReference type="AlphaFoldDB" id="A0BH42"/>
<gene>
    <name evidence="3" type="ORF">GSPATT00028894001</name>
</gene>
<dbReference type="InterPro" id="IPR015943">
    <property type="entry name" value="WD40/YVTN_repeat-like_dom_sf"/>
</dbReference>
<dbReference type="InterPro" id="IPR036322">
    <property type="entry name" value="WD40_repeat_dom_sf"/>
</dbReference>
<keyword evidence="4" id="KW-1185">Reference proteome</keyword>
<evidence type="ECO:0000256" key="1">
    <source>
        <dbReference type="SAM" id="Coils"/>
    </source>
</evidence>
<dbReference type="Gene3D" id="2.130.10.10">
    <property type="entry name" value="YVTN repeat-like/Quinoprotein amine dehydrogenase"/>
    <property type="match status" value="1"/>
</dbReference>
<dbReference type="Proteomes" id="UP000000600">
    <property type="component" value="Unassembled WGS sequence"/>
</dbReference>